<proteinExistence type="predicted"/>
<protein>
    <submittedName>
        <fullName evidence="1">Uncharacterized protein</fullName>
    </submittedName>
</protein>
<accession>A0A673IZ82</accession>
<evidence type="ECO:0000313" key="1">
    <source>
        <dbReference type="Ensembl" id="ENSSRHP00000042973.1"/>
    </source>
</evidence>
<dbReference type="GO" id="GO:0005813">
    <property type="term" value="C:centrosome"/>
    <property type="evidence" value="ECO:0007669"/>
    <property type="project" value="TreeGrafter"/>
</dbReference>
<keyword evidence="2" id="KW-1185">Reference proteome</keyword>
<dbReference type="Proteomes" id="UP000472270">
    <property type="component" value="Unassembled WGS sequence"/>
</dbReference>
<reference evidence="1" key="1">
    <citation type="submission" date="2025-08" db="UniProtKB">
        <authorList>
            <consortium name="Ensembl"/>
        </authorList>
    </citation>
    <scope>IDENTIFICATION</scope>
</reference>
<dbReference type="GO" id="GO:0044782">
    <property type="term" value="P:cilium organization"/>
    <property type="evidence" value="ECO:0007669"/>
    <property type="project" value="TreeGrafter"/>
</dbReference>
<sequence length="91" mass="10273">MLEPAQIRRRGAQDFEGYYDHVCAAQRSAPVRAVQASLSRGMLEFNPDHISLADWTPILSALAINKHLQHVLSFFQVIKLSGKETYSIDVF</sequence>
<dbReference type="PANTHER" id="PTHR24110:SF3">
    <property type="entry name" value="CENTROSOMAL PROTEIN OF 78 KDA"/>
    <property type="match status" value="1"/>
</dbReference>
<dbReference type="PANTHER" id="PTHR24110">
    <property type="entry name" value="CENTROSOMAL PROTEIN OF 78 KDA"/>
    <property type="match status" value="1"/>
</dbReference>
<organism evidence="1 2">
    <name type="scientific">Sinocyclocheilus rhinocerous</name>
    <dbReference type="NCBI Taxonomy" id="307959"/>
    <lineage>
        <taxon>Eukaryota</taxon>
        <taxon>Metazoa</taxon>
        <taxon>Chordata</taxon>
        <taxon>Craniata</taxon>
        <taxon>Vertebrata</taxon>
        <taxon>Euteleostomi</taxon>
        <taxon>Actinopterygii</taxon>
        <taxon>Neopterygii</taxon>
        <taxon>Teleostei</taxon>
        <taxon>Ostariophysi</taxon>
        <taxon>Cypriniformes</taxon>
        <taxon>Cyprinidae</taxon>
        <taxon>Cyprininae</taxon>
        <taxon>Sinocyclocheilus</taxon>
    </lineage>
</organism>
<reference evidence="1" key="2">
    <citation type="submission" date="2025-09" db="UniProtKB">
        <authorList>
            <consortium name="Ensembl"/>
        </authorList>
    </citation>
    <scope>IDENTIFICATION</scope>
</reference>
<dbReference type="AlphaFoldDB" id="A0A673IZ82"/>
<dbReference type="GO" id="GO:0036064">
    <property type="term" value="C:ciliary basal body"/>
    <property type="evidence" value="ECO:0007669"/>
    <property type="project" value="TreeGrafter"/>
</dbReference>
<name>A0A673IZ82_9TELE</name>
<evidence type="ECO:0000313" key="2">
    <source>
        <dbReference type="Proteomes" id="UP000472270"/>
    </source>
</evidence>
<dbReference type="Ensembl" id="ENSSRHT00000044185.1">
    <property type="protein sequence ID" value="ENSSRHP00000042973.1"/>
    <property type="gene ID" value="ENSSRHG00000021744.1"/>
</dbReference>